<dbReference type="Pfam" id="PF04972">
    <property type="entry name" value="BON"/>
    <property type="match status" value="1"/>
</dbReference>
<gene>
    <name evidence="3" type="ORF">VB774_21520</name>
</gene>
<accession>A0ABU5TPM3</accession>
<proteinExistence type="predicted"/>
<sequence length="147" mass="16403">MKAADITSDIRDAFKRNVLLDANKIHIKPNGNKVILHGKVSNYAEMDESEQVAWSALGANSVDNQHIRWRNNMSITEYDNTDEQVIGSGWITAIAIVMIVLGIIAIAFPFFATIASTVLFGWVFTLLELPKLLMPFNREARVKSLGK</sequence>
<dbReference type="Pfam" id="PF03729">
    <property type="entry name" value="DUF308"/>
    <property type="match status" value="1"/>
</dbReference>
<feature type="transmembrane region" description="Helical" evidence="1">
    <location>
        <begin position="114"/>
        <end position="133"/>
    </location>
</feature>
<keyword evidence="1" id="KW-0472">Membrane</keyword>
<reference evidence="3 4" key="1">
    <citation type="submission" date="2023-12" db="EMBL/GenBank/DDBJ databases">
        <title>Baltic Sea Cyanobacteria.</title>
        <authorList>
            <person name="Delbaje E."/>
            <person name="Fewer D.P."/>
            <person name="Shishido T.K."/>
        </authorList>
    </citation>
    <scope>NUCLEOTIDE SEQUENCE [LARGE SCALE GENOMIC DNA]</scope>
    <source>
        <strain evidence="3 4">UHCC 0370</strain>
    </source>
</reference>
<evidence type="ECO:0000259" key="2">
    <source>
        <dbReference type="PROSITE" id="PS50914"/>
    </source>
</evidence>
<evidence type="ECO:0000313" key="3">
    <source>
        <dbReference type="EMBL" id="MEA5480219.1"/>
    </source>
</evidence>
<dbReference type="InterPro" id="IPR005325">
    <property type="entry name" value="DUF308_memb"/>
</dbReference>
<name>A0ABU5TPM3_9CYAN</name>
<comment type="caution">
    <text evidence="3">The sequence shown here is derived from an EMBL/GenBank/DDBJ whole genome shotgun (WGS) entry which is preliminary data.</text>
</comment>
<keyword evidence="1" id="KW-1133">Transmembrane helix</keyword>
<keyword evidence="4" id="KW-1185">Reference proteome</keyword>
<feature type="transmembrane region" description="Helical" evidence="1">
    <location>
        <begin position="90"/>
        <end position="108"/>
    </location>
</feature>
<dbReference type="Proteomes" id="UP001301388">
    <property type="component" value="Unassembled WGS sequence"/>
</dbReference>
<dbReference type="PROSITE" id="PS50914">
    <property type="entry name" value="BON"/>
    <property type="match status" value="1"/>
</dbReference>
<dbReference type="EMBL" id="JAYGIE010000114">
    <property type="protein sequence ID" value="MEA5480219.1"/>
    <property type="molecule type" value="Genomic_DNA"/>
</dbReference>
<protein>
    <submittedName>
        <fullName evidence="3">BON domain-containing protein</fullName>
    </submittedName>
</protein>
<feature type="domain" description="BON" evidence="2">
    <location>
        <begin position="2"/>
        <end position="77"/>
    </location>
</feature>
<keyword evidence="1" id="KW-0812">Transmembrane</keyword>
<evidence type="ECO:0000256" key="1">
    <source>
        <dbReference type="SAM" id="Phobius"/>
    </source>
</evidence>
<evidence type="ECO:0000313" key="4">
    <source>
        <dbReference type="Proteomes" id="UP001301388"/>
    </source>
</evidence>
<dbReference type="Gene3D" id="3.30.1340.30">
    <property type="match status" value="1"/>
</dbReference>
<dbReference type="InterPro" id="IPR007055">
    <property type="entry name" value="BON_dom"/>
</dbReference>
<organism evidence="3 4">
    <name type="scientific">Pseudanabaena galeata UHCC 0370</name>
    <dbReference type="NCBI Taxonomy" id="3110310"/>
    <lineage>
        <taxon>Bacteria</taxon>
        <taxon>Bacillati</taxon>
        <taxon>Cyanobacteriota</taxon>
        <taxon>Cyanophyceae</taxon>
        <taxon>Pseudanabaenales</taxon>
        <taxon>Pseudanabaenaceae</taxon>
        <taxon>Pseudanabaena</taxon>
    </lineage>
</organism>